<proteinExistence type="predicted"/>
<reference evidence="1 2" key="1">
    <citation type="submission" date="2019-09" db="EMBL/GenBank/DDBJ databases">
        <title>Arthrobacter zafarii sp. nov., a moderately thermotolerant and halotolerant actinobacterium isolated from Cholistan desert soil of Pakistan.</title>
        <authorList>
            <person name="Amin A."/>
            <person name="Ahmed I."/>
            <person name="Khalid N."/>
            <person name="Schumann P."/>
            <person name="Busse H.J."/>
            <person name="Khan I.U."/>
            <person name="Li S."/>
            <person name="Li W.J."/>
        </authorList>
    </citation>
    <scope>NUCLEOTIDE SEQUENCE [LARGE SCALE GENOMIC DNA]</scope>
    <source>
        <strain evidence="1 2">NCCP-1664</strain>
    </source>
</reference>
<dbReference type="EMBL" id="BKDJ01000001">
    <property type="protein sequence ID" value="GER21834.1"/>
    <property type="molecule type" value="Genomic_DNA"/>
</dbReference>
<name>A0A5A7NLL6_9MICC</name>
<dbReference type="AlphaFoldDB" id="A0A5A7NLL6"/>
<sequence length="78" mass="8548">MECVLFFRPDVGDASGGFPRLAATGRGTAAREAAGIEGAGRQRWSTLRETRSPTNWISWTSTTMITIVVSMTVVSKRW</sequence>
<gene>
    <name evidence="1" type="ORF">NCCP1664_03310</name>
</gene>
<accession>A0A5A7NLL6</accession>
<keyword evidence="2" id="KW-1185">Reference proteome</keyword>
<comment type="caution">
    <text evidence="1">The sequence shown here is derived from an EMBL/GenBank/DDBJ whole genome shotgun (WGS) entry which is preliminary data.</text>
</comment>
<dbReference type="Proteomes" id="UP000325307">
    <property type="component" value="Unassembled WGS sequence"/>
</dbReference>
<evidence type="ECO:0000313" key="1">
    <source>
        <dbReference type="EMBL" id="GER21834.1"/>
    </source>
</evidence>
<organism evidence="1 2">
    <name type="scientific">Zafaria cholistanensis</name>
    <dbReference type="NCBI Taxonomy" id="1682741"/>
    <lineage>
        <taxon>Bacteria</taxon>
        <taxon>Bacillati</taxon>
        <taxon>Actinomycetota</taxon>
        <taxon>Actinomycetes</taxon>
        <taxon>Micrococcales</taxon>
        <taxon>Micrococcaceae</taxon>
        <taxon>Zafaria</taxon>
    </lineage>
</organism>
<protein>
    <submittedName>
        <fullName evidence="1">Uncharacterized protein</fullName>
    </submittedName>
</protein>
<evidence type="ECO:0000313" key="2">
    <source>
        <dbReference type="Proteomes" id="UP000325307"/>
    </source>
</evidence>